<dbReference type="InterPro" id="IPR050474">
    <property type="entry name" value="Hel308_SKI2-like"/>
</dbReference>
<dbReference type="SMART" id="SM00487">
    <property type="entry name" value="DEXDc"/>
    <property type="match status" value="1"/>
</dbReference>
<dbReference type="STRING" id="681398.PJIAN_473"/>
<dbReference type="GO" id="GO:0016787">
    <property type="term" value="F:hydrolase activity"/>
    <property type="evidence" value="ECO:0007669"/>
    <property type="project" value="UniProtKB-KW"/>
</dbReference>
<evidence type="ECO:0000256" key="4">
    <source>
        <dbReference type="ARBA" id="ARBA00022840"/>
    </source>
</evidence>
<reference evidence="7" key="2">
    <citation type="journal article" date="2017" name="Genome Announc.">
        <title>Draft genome sequence of Paludibacter jiangxiensis NM7(T), a propionate-producing fermentative bacterium.</title>
        <authorList>
            <person name="Qiu Y.-L."/>
            <person name="Tourlousse D.M."/>
            <person name="Matsuura N."/>
            <person name="Ohashi A."/>
            <person name="Sekiguchi Y."/>
        </authorList>
    </citation>
    <scope>NUCLEOTIDE SEQUENCE [LARGE SCALE GENOMIC DNA]</scope>
    <source>
        <strain evidence="7">NM7</strain>
    </source>
</reference>
<gene>
    <name evidence="6" type="ORF">PJIAN_473</name>
</gene>
<proteinExistence type="predicted"/>
<feature type="domain" description="Helicase C-terminal" evidence="5">
    <location>
        <begin position="310"/>
        <end position="501"/>
    </location>
</feature>
<dbReference type="GO" id="GO:0005524">
    <property type="term" value="F:ATP binding"/>
    <property type="evidence" value="ECO:0007669"/>
    <property type="project" value="UniProtKB-KW"/>
</dbReference>
<dbReference type="SUPFAM" id="SSF52540">
    <property type="entry name" value="P-loop containing nucleoside triphosphate hydrolases"/>
    <property type="match status" value="1"/>
</dbReference>
<dbReference type="InterPro" id="IPR001650">
    <property type="entry name" value="Helicase_C-like"/>
</dbReference>
<evidence type="ECO:0000256" key="2">
    <source>
        <dbReference type="ARBA" id="ARBA00022801"/>
    </source>
</evidence>
<dbReference type="Proteomes" id="UP000076586">
    <property type="component" value="Unassembled WGS sequence"/>
</dbReference>
<evidence type="ECO:0000256" key="3">
    <source>
        <dbReference type="ARBA" id="ARBA00022806"/>
    </source>
</evidence>
<comment type="caution">
    <text evidence="6">The sequence shown here is derived from an EMBL/GenBank/DDBJ whole genome shotgun (WGS) entry which is preliminary data.</text>
</comment>
<dbReference type="InterPro" id="IPR014001">
    <property type="entry name" value="Helicase_ATP-bd"/>
</dbReference>
<evidence type="ECO:0000313" key="7">
    <source>
        <dbReference type="Proteomes" id="UP000076586"/>
    </source>
</evidence>
<evidence type="ECO:0000256" key="1">
    <source>
        <dbReference type="ARBA" id="ARBA00022741"/>
    </source>
</evidence>
<evidence type="ECO:0000313" key="6">
    <source>
        <dbReference type="EMBL" id="GAT63535.1"/>
    </source>
</evidence>
<dbReference type="PANTHER" id="PTHR47961">
    <property type="entry name" value="DNA POLYMERASE THETA, PUTATIVE (AFU_ORTHOLOGUE AFUA_1G05260)-RELATED"/>
    <property type="match status" value="1"/>
</dbReference>
<name>A0A161LF48_9BACT</name>
<dbReference type="Gene3D" id="3.40.50.300">
    <property type="entry name" value="P-loop containing nucleotide triphosphate hydrolases"/>
    <property type="match status" value="2"/>
</dbReference>
<dbReference type="GO" id="GO:0003676">
    <property type="term" value="F:nucleic acid binding"/>
    <property type="evidence" value="ECO:0007669"/>
    <property type="project" value="InterPro"/>
</dbReference>
<accession>A0A161LF48</accession>
<dbReference type="GO" id="GO:0004386">
    <property type="term" value="F:helicase activity"/>
    <property type="evidence" value="ECO:0007669"/>
    <property type="project" value="UniProtKB-KW"/>
</dbReference>
<dbReference type="OrthoDB" id="9815222at2"/>
<protein>
    <submittedName>
        <fullName evidence="6">Helicase conserved C-terminal domain-containing protein</fullName>
    </submittedName>
</protein>
<sequence length="781" mass="90461">MKITEYINHPEIDNVIKDIIDNLHSTGPTNSQEFEKLSYIKKFHPQTFSMYESKLMHLIGLFYKTTKPSNIIEEVYSIFADTIQAETGHRFTPVQASAFQKITNKNYFSFSAPTSSGKSYLFRELILKAETDIIIVVPSRALISEYLFRVRELLKGDNSVLVLQFIENVNINRTSRRIYIITPERGEDLFSIIHSLNIGLFLFDEAQISEERIRGMRFDSFVRRVDKLLPNAKKVFTHPFVQNPEAQLKKHGFVNNSDFARYNHNSVGKIFLSEKNNTFKYFSPYAENIDNEQVFVEVELIENILKNNGTLLVYISKSKIYDGSYILDFAKYIELCPKIENIEAIEIINELRDFIGASERAGEKHSYMIDMMEIGIVVHHGSMPLFARLLIEKFVNKSYAKICFATSTLTQGINMPFDVVWINNFRFDGDENKKNLDLKNLIGRAGRSTLVPNSFDYGYVVIESKNVARFCNRMRNNTSLKETSMLDSSIDDLPEDLKDISEAIKNDSFNNDLHLTESQIERLSNADINSFIEFILESFLKDNIPITGKDYYNLDDDSRNKVKNAFKQIYISHLRKNNLTRGEASVLSVSIPILLWKIQGKSFKEIVSLRHAFLTNKDEQRRILSRLRKNEISSEDASQLRKSITIRHSTIATPLPDPSATTAGIFPRNTSIIDFDYDILVYDTYDYLDKVISLSLSDPLAAAFQLYYNQTLDQRALTLRNYIKYGTNDELEIWLLRYGFGFEEIDWLKQYIEYVDENEIIFSQQITNLSPTKFELIERYV</sequence>
<dbReference type="PROSITE" id="PS51194">
    <property type="entry name" value="HELICASE_CTER"/>
    <property type="match status" value="1"/>
</dbReference>
<keyword evidence="1" id="KW-0547">Nucleotide-binding</keyword>
<keyword evidence="4" id="KW-0067">ATP-binding</keyword>
<dbReference type="PANTHER" id="PTHR47961:SF6">
    <property type="entry name" value="DNA-DIRECTED DNA POLYMERASE"/>
    <property type="match status" value="1"/>
</dbReference>
<keyword evidence="7" id="KW-1185">Reference proteome</keyword>
<reference evidence="7" key="1">
    <citation type="submission" date="2016-04" db="EMBL/GenBank/DDBJ databases">
        <title>Draft genome sequence of Paludibacter jiangxiensis strain NM7.</title>
        <authorList>
            <person name="Qiu Y."/>
            <person name="Matsuura N."/>
            <person name="Ohashi A."/>
            <person name="Tourlousse M.D."/>
            <person name="Sekiguchi Y."/>
        </authorList>
    </citation>
    <scope>NUCLEOTIDE SEQUENCE [LARGE SCALE GENOMIC DNA]</scope>
    <source>
        <strain evidence="7">NM7</strain>
    </source>
</reference>
<dbReference type="InterPro" id="IPR011545">
    <property type="entry name" value="DEAD/DEAH_box_helicase_dom"/>
</dbReference>
<dbReference type="Pfam" id="PF00270">
    <property type="entry name" value="DEAD"/>
    <property type="match status" value="1"/>
</dbReference>
<dbReference type="RefSeq" id="WP_068704856.1">
    <property type="nucleotide sequence ID" value="NZ_BDCR01000004.1"/>
</dbReference>
<keyword evidence="2" id="KW-0378">Hydrolase</keyword>
<dbReference type="InterPro" id="IPR027417">
    <property type="entry name" value="P-loop_NTPase"/>
</dbReference>
<evidence type="ECO:0000259" key="5">
    <source>
        <dbReference type="PROSITE" id="PS51194"/>
    </source>
</evidence>
<dbReference type="AlphaFoldDB" id="A0A161LF48"/>
<organism evidence="6 7">
    <name type="scientific">Paludibacter jiangxiensis</name>
    <dbReference type="NCBI Taxonomy" id="681398"/>
    <lineage>
        <taxon>Bacteria</taxon>
        <taxon>Pseudomonadati</taxon>
        <taxon>Bacteroidota</taxon>
        <taxon>Bacteroidia</taxon>
        <taxon>Bacteroidales</taxon>
        <taxon>Paludibacteraceae</taxon>
        <taxon>Paludibacter</taxon>
    </lineage>
</organism>
<keyword evidence="3 6" id="KW-0347">Helicase</keyword>
<dbReference type="SMART" id="SM00490">
    <property type="entry name" value="HELICc"/>
    <property type="match status" value="1"/>
</dbReference>
<dbReference type="EMBL" id="BDCR01000004">
    <property type="protein sequence ID" value="GAT63535.1"/>
    <property type="molecule type" value="Genomic_DNA"/>
</dbReference>